<protein>
    <recommendedName>
        <fullName evidence="3">Phage tail protein</fullName>
    </recommendedName>
</protein>
<evidence type="ECO:0008006" key="3">
    <source>
        <dbReference type="Google" id="ProtNLM"/>
    </source>
</evidence>
<sequence>MRRGIIFDNLHTADDWDLILTAQEMEPPKVKTKYIDLPIGDGSIDLTEAIYGDVSLEDREGTFEFDMLCPPAERADLLSAIGSYIHGKKRKIILPDDDQHYYYGRMAISSFKANGIIGKLEIEAVCDPYKYKLDPTIYSGSIGAGGSITLSCSNSRKRVIPKITVSGAVSIAFEGNTYNLSTGTWQTTSIIFKEGQNPITITGAAGTTYSIEYQEGAI</sequence>
<evidence type="ECO:0000313" key="1">
    <source>
        <dbReference type="EMBL" id="MBR0575678.1"/>
    </source>
</evidence>
<reference evidence="1" key="1">
    <citation type="submission" date="2021-04" db="EMBL/GenBank/DDBJ databases">
        <title>Proteiniclasticum sedimins sp. nov., an obligate anaerobic bacterium isolated from anaerobic sludge.</title>
        <authorList>
            <person name="Liu J."/>
        </authorList>
    </citation>
    <scope>NUCLEOTIDE SEQUENCE</scope>
    <source>
        <strain evidence="1">BAD-10</strain>
    </source>
</reference>
<keyword evidence="2" id="KW-1185">Reference proteome</keyword>
<dbReference type="RefSeq" id="WP_211800220.1">
    <property type="nucleotide sequence ID" value="NZ_JAGSCS010000004.1"/>
</dbReference>
<accession>A0A941CQ06</accession>
<name>A0A941CQ06_9CLOT</name>
<organism evidence="1 2">
    <name type="scientific">Proteiniclasticum sediminis</name>
    <dbReference type="NCBI Taxonomy" id="2804028"/>
    <lineage>
        <taxon>Bacteria</taxon>
        <taxon>Bacillati</taxon>
        <taxon>Bacillota</taxon>
        <taxon>Clostridia</taxon>
        <taxon>Eubacteriales</taxon>
        <taxon>Clostridiaceae</taxon>
        <taxon>Proteiniclasticum</taxon>
    </lineage>
</organism>
<dbReference type="Gene3D" id="2.40.30.200">
    <property type="match status" value="1"/>
</dbReference>
<gene>
    <name evidence="1" type="ORF">KCG48_04900</name>
</gene>
<dbReference type="AlphaFoldDB" id="A0A941CQ06"/>
<evidence type="ECO:0000313" key="2">
    <source>
        <dbReference type="Proteomes" id="UP000675379"/>
    </source>
</evidence>
<comment type="caution">
    <text evidence="1">The sequence shown here is derived from an EMBL/GenBank/DDBJ whole genome shotgun (WGS) entry which is preliminary data.</text>
</comment>
<proteinExistence type="predicted"/>
<dbReference type="Proteomes" id="UP000675379">
    <property type="component" value="Unassembled WGS sequence"/>
</dbReference>
<dbReference type="EMBL" id="JAGSCS010000004">
    <property type="protein sequence ID" value="MBR0575678.1"/>
    <property type="molecule type" value="Genomic_DNA"/>
</dbReference>